<keyword evidence="1" id="KW-0812">Transmembrane</keyword>
<sequence>MVGLTHTVELFAAIIAIYYLFKGAAHLFGSIRIGAAVTGATVALVLGVRFASGWVQALFAGPLPAPMPSRLAVLTTTVGYQSRATPPPSAVTVETSARVYLVSGIDPQLSVITGLVGPSVASVCDHLKPSIFQLYVTSSVTASIGRVAKDETLHVVLPAGAVAAPGTSLAGVDPLTAYTDDGYVGSVCAWQASDLVVIS</sequence>
<organism evidence="2">
    <name type="scientific">mine drainage metagenome</name>
    <dbReference type="NCBI Taxonomy" id="410659"/>
    <lineage>
        <taxon>unclassified sequences</taxon>
        <taxon>metagenomes</taxon>
        <taxon>ecological metagenomes</taxon>
    </lineage>
</organism>
<evidence type="ECO:0000256" key="1">
    <source>
        <dbReference type="SAM" id="Phobius"/>
    </source>
</evidence>
<keyword evidence="1" id="KW-0472">Membrane</keyword>
<proteinExistence type="predicted"/>
<name>E6Q2T6_9ZZZZ</name>
<keyword evidence="1" id="KW-1133">Transmembrane helix</keyword>
<protein>
    <submittedName>
        <fullName evidence="2">Uncharacterized protein</fullName>
    </submittedName>
</protein>
<comment type="caution">
    <text evidence="2">The sequence shown here is derived from an EMBL/GenBank/DDBJ whole genome shotgun (WGS) entry which is preliminary data.</text>
</comment>
<feature type="transmembrane region" description="Helical" evidence="1">
    <location>
        <begin position="6"/>
        <end position="21"/>
    </location>
</feature>
<gene>
    <name evidence="2" type="ORF">CARN4_1817</name>
</gene>
<feature type="transmembrane region" description="Helical" evidence="1">
    <location>
        <begin position="33"/>
        <end position="55"/>
    </location>
</feature>
<dbReference type="AlphaFoldDB" id="E6Q2T6"/>
<evidence type="ECO:0000313" key="2">
    <source>
        <dbReference type="EMBL" id="CBI01496.1"/>
    </source>
</evidence>
<accession>E6Q2T6</accession>
<dbReference type="EMBL" id="CABO01000019">
    <property type="protein sequence ID" value="CBI01496.1"/>
    <property type="molecule type" value="Genomic_DNA"/>
</dbReference>
<reference evidence="2" key="1">
    <citation type="submission" date="2009-10" db="EMBL/GenBank/DDBJ databases">
        <title>Diversity of trophic interactions inside an arsenic-rich microbial ecosystem.</title>
        <authorList>
            <person name="Bertin P.N."/>
            <person name="Heinrich-Salmeron A."/>
            <person name="Pelletier E."/>
            <person name="Goulhen-Chollet F."/>
            <person name="Arsene-Ploetze F."/>
            <person name="Gallien S."/>
            <person name="Calteau A."/>
            <person name="Vallenet D."/>
            <person name="Casiot C."/>
            <person name="Chane-Woon-Ming B."/>
            <person name="Giloteaux L."/>
            <person name="Barakat M."/>
            <person name="Bonnefoy V."/>
            <person name="Bruneel O."/>
            <person name="Chandler M."/>
            <person name="Cleiss J."/>
            <person name="Duran R."/>
            <person name="Elbaz-Poulichet F."/>
            <person name="Fonknechten N."/>
            <person name="Lauga B."/>
            <person name="Mornico D."/>
            <person name="Ortet P."/>
            <person name="Schaeffer C."/>
            <person name="Siguier P."/>
            <person name="Alexander Thil Smith A."/>
            <person name="Van Dorsselaer A."/>
            <person name="Weissenbach J."/>
            <person name="Medigue C."/>
            <person name="Le Paslier D."/>
        </authorList>
    </citation>
    <scope>NUCLEOTIDE SEQUENCE</scope>
</reference>